<dbReference type="Pfam" id="PF07478">
    <property type="entry name" value="Dala_Dala_lig_C"/>
    <property type="match status" value="1"/>
</dbReference>
<dbReference type="InterPro" id="IPR011095">
    <property type="entry name" value="Dala_Dala_lig_C"/>
</dbReference>
<dbReference type="Gene3D" id="3.30.470.20">
    <property type="entry name" value="ATP-grasp fold, B domain"/>
    <property type="match status" value="1"/>
</dbReference>
<dbReference type="Gene3D" id="3.40.50.20">
    <property type="match status" value="1"/>
</dbReference>
<dbReference type="Proteomes" id="UP000198393">
    <property type="component" value="Unassembled WGS sequence"/>
</dbReference>
<feature type="active site" evidence="19">
    <location>
        <position position="311"/>
    </location>
</feature>
<feature type="binding site" evidence="20">
    <location>
        <begin position="299"/>
        <end position="300"/>
    </location>
    <ligand>
        <name>ATP</name>
        <dbReference type="ChEBI" id="CHEBI:30616"/>
    </ligand>
</feature>
<feature type="binding site" evidence="21">
    <location>
        <position position="300"/>
    </location>
    <ligand>
        <name>Mg(2+)</name>
        <dbReference type="ChEBI" id="CHEBI:18420"/>
        <label>2</label>
    </ligand>
</feature>
<feature type="binding site" evidence="20">
    <location>
        <begin position="207"/>
        <end position="214"/>
    </location>
    <ligand>
        <name>ATP</name>
        <dbReference type="ChEBI" id="CHEBI:30616"/>
    </ligand>
</feature>
<dbReference type="EMBL" id="FZPD01000005">
    <property type="protein sequence ID" value="SNT29705.1"/>
    <property type="molecule type" value="Genomic_DNA"/>
</dbReference>
<dbReference type="SUPFAM" id="SSF56059">
    <property type="entry name" value="Glutathione synthetase ATP-binding domain-like"/>
    <property type="match status" value="1"/>
</dbReference>
<comment type="function">
    <text evidence="2 18">Cell wall formation.</text>
</comment>
<feature type="active site" evidence="19">
    <location>
        <position position="177"/>
    </location>
</feature>
<dbReference type="EC" id="6.3.2.4" evidence="18"/>
<protein>
    <recommendedName>
        <fullName evidence="18">D-alanine--D-alanine ligase</fullName>
        <ecNumber evidence="18">6.3.2.4</ecNumber>
    </recommendedName>
    <alternativeName>
        <fullName evidence="18">D-Ala-D-Ala ligase</fullName>
    </alternativeName>
    <alternativeName>
        <fullName evidence="18">D-alanylalanine synthetase</fullName>
    </alternativeName>
</protein>
<organism evidence="24 25">
    <name type="scientific">Ekhidna lutea</name>
    <dbReference type="NCBI Taxonomy" id="447679"/>
    <lineage>
        <taxon>Bacteria</taxon>
        <taxon>Pseudomonadati</taxon>
        <taxon>Bacteroidota</taxon>
        <taxon>Cytophagia</taxon>
        <taxon>Cytophagales</taxon>
        <taxon>Reichenbachiellaceae</taxon>
        <taxon>Ekhidna</taxon>
    </lineage>
</organism>
<dbReference type="InterPro" id="IPR016185">
    <property type="entry name" value="PreATP-grasp_dom_sf"/>
</dbReference>
<keyword evidence="11 21" id="KW-0460">Magnesium</keyword>
<dbReference type="PANTHER" id="PTHR23132">
    <property type="entry name" value="D-ALANINE--D-ALANINE LIGASE"/>
    <property type="match status" value="1"/>
</dbReference>
<evidence type="ECO:0000256" key="6">
    <source>
        <dbReference type="ARBA" id="ARBA00022490"/>
    </source>
</evidence>
<keyword evidence="12 18" id="KW-0133">Cell shape</keyword>
<keyword evidence="9 20" id="KW-0547">Nucleotide-binding</keyword>
<name>A0A239LH64_EKHLU</name>
<dbReference type="SUPFAM" id="SSF52440">
    <property type="entry name" value="PreATP-grasp domain"/>
    <property type="match status" value="1"/>
</dbReference>
<dbReference type="Pfam" id="PF01820">
    <property type="entry name" value="Dala_Dala_lig_N"/>
    <property type="match status" value="1"/>
</dbReference>
<dbReference type="OrthoDB" id="9813261at2"/>
<feature type="binding site" evidence="20">
    <location>
        <position position="128"/>
    </location>
    <ligand>
        <name>ATP</name>
        <dbReference type="ChEBI" id="CHEBI:30616"/>
    </ligand>
</feature>
<comment type="cofactor">
    <cofactor evidence="1">
        <name>Mn(2+)</name>
        <dbReference type="ChEBI" id="CHEBI:29035"/>
    </cofactor>
</comment>
<gene>
    <name evidence="18" type="primary">ddl</name>
    <name evidence="24" type="ORF">SAMN05421640_3266</name>
</gene>
<dbReference type="InterPro" id="IPR000291">
    <property type="entry name" value="D-Ala_lig_Van_CS"/>
</dbReference>
<dbReference type="InterPro" id="IPR005905">
    <property type="entry name" value="D_ala_D_ala"/>
</dbReference>
<feature type="binding site" evidence="21">
    <location>
        <position position="287"/>
    </location>
    <ligand>
        <name>Mg(2+)</name>
        <dbReference type="ChEBI" id="CHEBI:18420"/>
        <label>1</label>
    </ligand>
</feature>
<evidence type="ECO:0000256" key="3">
    <source>
        <dbReference type="ARBA" id="ARBA00004496"/>
    </source>
</evidence>
<evidence type="ECO:0000256" key="11">
    <source>
        <dbReference type="ARBA" id="ARBA00022842"/>
    </source>
</evidence>
<proteinExistence type="inferred from homology"/>
<feature type="binding site" evidence="21">
    <location>
        <position position="302"/>
    </location>
    <ligand>
        <name>Mg(2+)</name>
        <dbReference type="ChEBI" id="CHEBI:18420"/>
        <label>2</label>
    </ligand>
</feature>
<evidence type="ECO:0000256" key="7">
    <source>
        <dbReference type="ARBA" id="ARBA00022598"/>
    </source>
</evidence>
<comment type="catalytic activity">
    <reaction evidence="16 18">
        <text>2 D-alanine + ATP = D-alanyl-D-alanine + ADP + phosphate + H(+)</text>
        <dbReference type="Rhea" id="RHEA:11224"/>
        <dbReference type="ChEBI" id="CHEBI:15378"/>
        <dbReference type="ChEBI" id="CHEBI:30616"/>
        <dbReference type="ChEBI" id="CHEBI:43474"/>
        <dbReference type="ChEBI" id="CHEBI:57416"/>
        <dbReference type="ChEBI" id="CHEBI:57822"/>
        <dbReference type="ChEBI" id="CHEBI:456216"/>
        <dbReference type="EC" id="6.3.2.4"/>
    </reaction>
</comment>
<evidence type="ECO:0000256" key="2">
    <source>
        <dbReference type="ARBA" id="ARBA00003921"/>
    </source>
</evidence>
<comment type="pathway">
    <text evidence="4 18">Cell wall biogenesis; peptidoglycan biosynthesis.</text>
</comment>
<dbReference type="UniPathway" id="UPA00219"/>
<keyword evidence="14 21" id="KW-0464">Manganese</keyword>
<evidence type="ECO:0000256" key="12">
    <source>
        <dbReference type="ARBA" id="ARBA00022960"/>
    </source>
</evidence>
<evidence type="ECO:0000256" key="18">
    <source>
        <dbReference type="HAMAP-Rule" id="MF_00047"/>
    </source>
</evidence>
<dbReference type="PROSITE" id="PS50975">
    <property type="entry name" value="ATP_GRASP"/>
    <property type="match status" value="1"/>
</dbReference>
<dbReference type="Gene3D" id="3.30.1490.20">
    <property type="entry name" value="ATP-grasp fold, A domain"/>
    <property type="match status" value="1"/>
</dbReference>
<evidence type="ECO:0000256" key="15">
    <source>
        <dbReference type="ARBA" id="ARBA00023316"/>
    </source>
</evidence>
<dbReference type="GO" id="GO:0046872">
    <property type="term" value="F:metal ion binding"/>
    <property type="evidence" value="ECO:0007669"/>
    <property type="project" value="UniProtKB-KW"/>
</dbReference>
<keyword evidence="10 22" id="KW-0067">ATP-binding</keyword>
<evidence type="ECO:0000256" key="4">
    <source>
        <dbReference type="ARBA" id="ARBA00004752"/>
    </source>
</evidence>
<evidence type="ECO:0000256" key="22">
    <source>
        <dbReference type="PROSITE-ProRule" id="PRU00409"/>
    </source>
</evidence>
<feature type="binding site" evidence="21">
    <location>
        <position position="300"/>
    </location>
    <ligand>
        <name>Mg(2+)</name>
        <dbReference type="ChEBI" id="CHEBI:18420"/>
        <label>1</label>
    </ligand>
</feature>
<evidence type="ECO:0000256" key="19">
    <source>
        <dbReference type="PIRSR" id="PIRSR039102-1"/>
    </source>
</evidence>
<keyword evidence="13 18" id="KW-0573">Peptidoglycan synthesis</keyword>
<keyword evidence="15 18" id="KW-0961">Cell wall biogenesis/degradation</keyword>
<keyword evidence="6 18" id="KW-0963">Cytoplasm</keyword>
<evidence type="ECO:0000256" key="9">
    <source>
        <dbReference type="ARBA" id="ARBA00022741"/>
    </source>
</evidence>
<dbReference type="NCBIfam" id="TIGR01205">
    <property type="entry name" value="D_ala_D_alaTIGR"/>
    <property type="match status" value="1"/>
</dbReference>
<dbReference type="HAMAP" id="MF_00047">
    <property type="entry name" value="Dala_Dala_lig"/>
    <property type="match status" value="1"/>
</dbReference>
<dbReference type="PIRSF" id="PIRSF039102">
    <property type="entry name" value="Ddl/VanB"/>
    <property type="match status" value="1"/>
</dbReference>
<keyword evidence="7 18" id="KW-0436">Ligase</keyword>
<feature type="domain" description="ATP-grasp" evidence="23">
    <location>
        <begin position="132"/>
        <end position="333"/>
    </location>
</feature>
<evidence type="ECO:0000256" key="8">
    <source>
        <dbReference type="ARBA" id="ARBA00022723"/>
    </source>
</evidence>
<dbReference type="FunFam" id="3.30.470.20:FF:000008">
    <property type="entry name" value="D-alanine--D-alanine ligase"/>
    <property type="match status" value="1"/>
</dbReference>
<accession>A0A239LH64</accession>
<comment type="cofactor">
    <cofactor evidence="21">
        <name>Mg(2+)</name>
        <dbReference type="ChEBI" id="CHEBI:18420"/>
    </cofactor>
    <cofactor evidence="21">
        <name>Mn(2+)</name>
        <dbReference type="ChEBI" id="CHEBI:29035"/>
    </cofactor>
    <text evidence="21">Binds 2 magnesium or manganese ions per subunit.</text>
</comment>
<dbReference type="PANTHER" id="PTHR23132:SF25">
    <property type="entry name" value="D-ALANINE--D-ALANINE LIGASE A"/>
    <property type="match status" value="1"/>
</dbReference>
<dbReference type="GO" id="GO:0071555">
    <property type="term" value="P:cell wall organization"/>
    <property type="evidence" value="ECO:0007669"/>
    <property type="project" value="UniProtKB-KW"/>
</dbReference>
<evidence type="ECO:0000256" key="1">
    <source>
        <dbReference type="ARBA" id="ARBA00001936"/>
    </source>
</evidence>
<feature type="binding site" evidence="20">
    <location>
        <begin position="169"/>
        <end position="171"/>
    </location>
    <ligand>
        <name>ATP</name>
        <dbReference type="ChEBI" id="CHEBI:30616"/>
    </ligand>
</feature>
<dbReference type="PROSITE" id="PS00844">
    <property type="entry name" value="DALA_DALA_LIGASE_2"/>
    <property type="match status" value="1"/>
</dbReference>
<dbReference type="InterPro" id="IPR011127">
    <property type="entry name" value="Dala_Dala_lig_N"/>
</dbReference>
<dbReference type="InterPro" id="IPR013815">
    <property type="entry name" value="ATP_grasp_subdomain_1"/>
</dbReference>
<comment type="subcellular location">
    <subcellularLocation>
        <location evidence="3 18">Cytoplasm</location>
    </subcellularLocation>
</comment>
<dbReference type="InterPro" id="IPR011761">
    <property type="entry name" value="ATP-grasp"/>
</dbReference>
<evidence type="ECO:0000256" key="5">
    <source>
        <dbReference type="ARBA" id="ARBA00010871"/>
    </source>
</evidence>
<evidence type="ECO:0000256" key="14">
    <source>
        <dbReference type="ARBA" id="ARBA00023211"/>
    </source>
</evidence>
<dbReference type="RefSeq" id="WP_089357932.1">
    <property type="nucleotide sequence ID" value="NZ_FZPD01000005.1"/>
</dbReference>
<dbReference type="GO" id="GO:0005524">
    <property type="term" value="F:ATP binding"/>
    <property type="evidence" value="ECO:0007669"/>
    <property type="project" value="UniProtKB-UniRule"/>
</dbReference>
<comment type="similarity">
    <text evidence="5 18">Belongs to the D-alanine--D-alanine ligase family.</text>
</comment>
<dbReference type="AlphaFoldDB" id="A0A239LH64"/>
<dbReference type="FunFam" id="3.30.1490.20:FF:000007">
    <property type="entry name" value="D-alanine--D-alanine ligase"/>
    <property type="match status" value="1"/>
</dbReference>
<dbReference type="GO" id="GO:0005829">
    <property type="term" value="C:cytosol"/>
    <property type="evidence" value="ECO:0007669"/>
    <property type="project" value="TreeGrafter"/>
</dbReference>
<evidence type="ECO:0000313" key="24">
    <source>
        <dbReference type="EMBL" id="SNT29705.1"/>
    </source>
</evidence>
<dbReference type="GO" id="GO:0009252">
    <property type="term" value="P:peptidoglycan biosynthetic process"/>
    <property type="evidence" value="ECO:0007669"/>
    <property type="project" value="UniProtKB-UniRule"/>
</dbReference>
<evidence type="ECO:0000256" key="10">
    <source>
        <dbReference type="ARBA" id="ARBA00022840"/>
    </source>
</evidence>
<evidence type="ECO:0000259" key="23">
    <source>
        <dbReference type="PROSITE" id="PS50975"/>
    </source>
</evidence>
<dbReference type="GO" id="GO:0008360">
    <property type="term" value="P:regulation of cell shape"/>
    <property type="evidence" value="ECO:0007669"/>
    <property type="project" value="UniProtKB-KW"/>
</dbReference>
<feature type="binding site" evidence="20">
    <location>
        <begin position="177"/>
        <end position="178"/>
    </location>
    <ligand>
        <name>ATP</name>
        <dbReference type="ChEBI" id="CHEBI:30616"/>
    </ligand>
</feature>
<feature type="active site" evidence="19">
    <location>
        <position position="14"/>
    </location>
</feature>
<keyword evidence="25" id="KW-1185">Reference proteome</keyword>
<dbReference type="NCBIfam" id="NF002528">
    <property type="entry name" value="PRK01966.1-4"/>
    <property type="match status" value="1"/>
</dbReference>
<evidence type="ECO:0000256" key="13">
    <source>
        <dbReference type="ARBA" id="ARBA00022984"/>
    </source>
</evidence>
<evidence type="ECO:0000256" key="17">
    <source>
        <dbReference type="ARBA" id="ARBA00060592"/>
    </source>
</evidence>
<dbReference type="PROSITE" id="PS00843">
    <property type="entry name" value="DALA_DALA_LIGASE_1"/>
    <property type="match status" value="1"/>
</dbReference>
<evidence type="ECO:0000313" key="25">
    <source>
        <dbReference type="Proteomes" id="UP000198393"/>
    </source>
</evidence>
<evidence type="ECO:0000256" key="21">
    <source>
        <dbReference type="PIRSR" id="PIRSR039102-3"/>
    </source>
</evidence>
<dbReference type="GO" id="GO:0008716">
    <property type="term" value="F:D-alanine-D-alanine ligase activity"/>
    <property type="evidence" value="ECO:0007669"/>
    <property type="project" value="UniProtKB-UniRule"/>
</dbReference>
<keyword evidence="8 21" id="KW-0479">Metal-binding</keyword>
<dbReference type="NCBIfam" id="NF002378">
    <property type="entry name" value="PRK01372.1"/>
    <property type="match status" value="1"/>
</dbReference>
<comment type="pathway">
    <text evidence="17">Glycan biosynthesis.</text>
</comment>
<evidence type="ECO:0000256" key="20">
    <source>
        <dbReference type="PIRSR" id="PIRSR039102-2"/>
    </source>
</evidence>
<reference evidence="24 25" key="1">
    <citation type="submission" date="2017-06" db="EMBL/GenBank/DDBJ databases">
        <authorList>
            <person name="Kim H.J."/>
            <person name="Triplett B.A."/>
        </authorList>
    </citation>
    <scope>NUCLEOTIDE SEQUENCE [LARGE SCALE GENOMIC DNA]</scope>
    <source>
        <strain evidence="24 25">DSM 19307</strain>
    </source>
</reference>
<evidence type="ECO:0000256" key="16">
    <source>
        <dbReference type="ARBA" id="ARBA00047614"/>
    </source>
</evidence>
<sequence length="343" mass="37411">MRNLLILCGGQSPEHEISVRSTKNILAAIDRSKYSITLIGISKAGMWKHLDEGQLLETVDEQGEGVKIVPGASHCFETQHGKLPGFDVCFPILHGPNGEDGTIQGLLRLMNIPFVGPSVLASAASMDKDVTKRLLRDSGLMVANWILIHKGEGTPSFEEVEKQLGSVVFVKPANMGSSVGVHRVTNKEEWDVAISDALAYDKKVLVEQAINGRELECAVLGNDNPKATGVGEVQSGDFYSYEEKYASGSDAEIVIPAKIDEKYLPALKQTAVKAYKVLDCEGLARVDMFLTEEGTILVNEINTIPGFTSISMYPKLWEEEGLSYADLIDRLIELAIERGTGCR</sequence>